<feature type="domain" description="Band 7" evidence="1">
    <location>
        <begin position="20"/>
        <end position="145"/>
    </location>
</feature>
<proteinExistence type="predicted"/>
<dbReference type="Proteomes" id="UP001595892">
    <property type="component" value="Unassembled WGS sequence"/>
</dbReference>
<dbReference type="RefSeq" id="WP_377004692.1">
    <property type="nucleotide sequence ID" value="NZ_JBHSGG010000030.1"/>
</dbReference>
<evidence type="ECO:0000313" key="3">
    <source>
        <dbReference type="Proteomes" id="UP001595892"/>
    </source>
</evidence>
<accession>A0ABV9NNG8</accession>
<dbReference type="Pfam" id="PF01145">
    <property type="entry name" value="Band_7"/>
    <property type="match status" value="1"/>
</dbReference>
<reference evidence="3" key="1">
    <citation type="journal article" date="2019" name="Int. J. Syst. Evol. Microbiol.">
        <title>The Global Catalogue of Microorganisms (GCM) 10K type strain sequencing project: providing services to taxonomists for standard genome sequencing and annotation.</title>
        <authorList>
            <consortium name="The Broad Institute Genomics Platform"/>
            <consortium name="The Broad Institute Genome Sequencing Center for Infectious Disease"/>
            <person name="Wu L."/>
            <person name="Ma J."/>
        </authorList>
    </citation>
    <scope>NUCLEOTIDE SEQUENCE [LARGE SCALE GENOMIC DNA]</scope>
    <source>
        <strain evidence="3">CGMCC 1.13574</strain>
    </source>
</reference>
<comment type="caution">
    <text evidence="2">The sequence shown here is derived from an EMBL/GenBank/DDBJ whole genome shotgun (WGS) entry which is preliminary data.</text>
</comment>
<sequence length="150" mass="16231">MLYAIAALIVVLLVLSARWVPEGQVHTVHRFGRYARALPPGIGFVIPGIERIAQRISLIDHHLEVPAPALGSDGTSADLYFQILGPRQAGSALEQVDAVMRQHADAALSELAQTRTDDQHAPSLSEALKSALNRRVSSMGLRVIRCALHS</sequence>
<name>A0ABV9NNG8_9GAMM</name>
<keyword evidence="3" id="KW-1185">Reference proteome</keyword>
<organism evidence="2 3">
    <name type="scientific">Coralloluteibacterium thermophilum</name>
    <dbReference type="NCBI Taxonomy" id="2707049"/>
    <lineage>
        <taxon>Bacteria</taxon>
        <taxon>Pseudomonadati</taxon>
        <taxon>Pseudomonadota</taxon>
        <taxon>Gammaproteobacteria</taxon>
        <taxon>Lysobacterales</taxon>
        <taxon>Lysobacteraceae</taxon>
        <taxon>Coralloluteibacterium</taxon>
    </lineage>
</organism>
<evidence type="ECO:0000259" key="1">
    <source>
        <dbReference type="Pfam" id="PF01145"/>
    </source>
</evidence>
<evidence type="ECO:0000313" key="2">
    <source>
        <dbReference type="EMBL" id="MFC4728659.1"/>
    </source>
</evidence>
<gene>
    <name evidence="2" type="ORF">ACFO3Q_10810</name>
</gene>
<dbReference type="InterPro" id="IPR001107">
    <property type="entry name" value="Band_7"/>
</dbReference>
<protein>
    <submittedName>
        <fullName evidence="2">SPFH domain-containing protein</fullName>
    </submittedName>
</protein>
<dbReference type="EMBL" id="JBHSGG010000030">
    <property type="protein sequence ID" value="MFC4728659.1"/>
    <property type="molecule type" value="Genomic_DNA"/>
</dbReference>